<organism evidence="2">
    <name type="scientific">Fagus sylvatica</name>
    <name type="common">Beechnut</name>
    <dbReference type="NCBI Taxonomy" id="28930"/>
    <lineage>
        <taxon>Eukaryota</taxon>
        <taxon>Viridiplantae</taxon>
        <taxon>Streptophyta</taxon>
        <taxon>Embryophyta</taxon>
        <taxon>Tracheophyta</taxon>
        <taxon>Spermatophyta</taxon>
        <taxon>Magnoliopsida</taxon>
        <taxon>eudicotyledons</taxon>
        <taxon>Gunneridae</taxon>
        <taxon>Pentapetalae</taxon>
        <taxon>rosids</taxon>
        <taxon>fabids</taxon>
        <taxon>Fagales</taxon>
        <taxon>Fagaceae</taxon>
        <taxon>Fagus</taxon>
    </lineage>
</organism>
<feature type="compositionally biased region" description="Polar residues" evidence="1">
    <location>
        <begin position="87"/>
        <end position="102"/>
    </location>
</feature>
<name>A0A2N9F220_FAGSY</name>
<gene>
    <name evidence="2" type="ORF">FSB_LOCUS9034</name>
</gene>
<evidence type="ECO:0000256" key="1">
    <source>
        <dbReference type="SAM" id="MobiDB-lite"/>
    </source>
</evidence>
<sequence>MIMGKSWFSSLTSSYGRCLQKKRMWQHQLKQEMMKKKAGPHHCPLVTVDSITKPSAVAPAETRSDGEDETRAKRAKKAAMAVEDHTTQGQRPLQPNTPVVRCSSSSWSLGRTVWR</sequence>
<protein>
    <submittedName>
        <fullName evidence="2">Uncharacterized protein</fullName>
    </submittedName>
</protein>
<reference evidence="2" key="1">
    <citation type="submission" date="2018-02" db="EMBL/GenBank/DDBJ databases">
        <authorList>
            <person name="Cohen D.B."/>
            <person name="Kent A.D."/>
        </authorList>
    </citation>
    <scope>NUCLEOTIDE SEQUENCE</scope>
</reference>
<proteinExistence type="predicted"/>
<feature type="region of interest" description="Disordered" evidence="1">
    <location>
        <begin position="54"/>
        <end position="73"/>
    </location>
</feature>
<feature type="region of interest" description="Disordered" evidence="1">
    <location>
        <begin position="78"/>
        <end position="102"/>
    </location>
</feature>
<dbReference type="EMBL" id="OIVN01000497">
    <property type="protein sequence ID" value="SPC81152.1"/>
    <property type="molecule type" value="Genomic_DNA"/>
</dbReference>
<dbReference type="AlphaFoldDB" id="A0A2N9F220"/>
<feature type="compositionally biased region" description="Basic and acidic residues" evidence="1">
    <location>
        <begin position="62"/>
        <end position="72"/>
    </location>
</feature>
<accession>A0A2N9F220</accession>
<evidence type="ECO:0000313" key="2">
    <source>
        <dbReference type="EMBL" id="SPC81152.1"/>
    </source>
</evidence>